<dbReference type="PATRIC" id="fig|1122985.7.peg.3167"/>
<sequence>MARMLLNDLLKGSKSVMTHKRIISYYLNNSSSTIPELSKELNLSVPTIAKVIAEMCEDGYLINCGKMDTSKGRSPAIYGLAPESGYFVGVDLMSSGLNLGLMNFNGELVKLDMDVPYHYRNSQEGLDELCGYVTDFIEQLDVAKDRILNIGVNVPGRVNPEMGHSFSRFNFDERPLVDIMAEKIGCSVYIDNDTRSMTYGEMTKGVVKGEKNVIFVNLSWGIGCGLILNGELYTGKSGFSGELGHFPCFDNEVLCHCGKRGCLETEISGMALHRNLLQCVKEGRQTSLSEQIMNDEASLSLDDIIEATLKEDLLCIELVEDIGQKLGRYLAGLINLLNPEMVIIGGSLARTGDSVLQPVKSAVRKYSLNMVNRDSAIVLSKLQDKAGVTGACLLARKSLFQFT</sequence>
<dbReference type="Pfam" id="PF13412">
    <property type="entry name" value="HTH_24"/>
    <property type="match status" value="1"/>
</dbReference>
<dbReference type="InterPro" id="IPR049874">
    <property type="entry name" value="ROK_cs"/>
</dbReference>
<dbReference type="Gene3D" id="1.10.10.10">
    <property type="entry name" value="Winged helix-like DNA-binding domain superfamily/Winged helix DNA-binding domain"/>
    <property type="match status" value="1"/>
</dbReference>
<dbReference type="EMBL" id="JNGW01000134">
    <property type="protein sequence ID" value="KDR50879.1"/>
    <property type="molecule type" value="Genomic_DNA"/>
</dbReference>
<keyword evidence="3" id="KW-1185">Reference proteome</keyword>
<dbReference type="InterPro" id="IPR036390">
    <property type="entry name" value="WH_DNA-bd_sf"/>
</dbReference>
<comment type="caution">
    <text evidence="2">The sequence shown here is derived from an EMBL/GenBank/DDBJ whole genome shotgun (WGS) entry which is preliminary data.</text>
</comment>
<reference evidence="2 3" key="1">
    <citation type="submission" date="2013-08" db="EMBL/GenBank/DDBJ databases">
        <authorList>
            <person name="Weinstock G."/>
            <person name="Sodergren E."/>
            <person name="Wylie T."/>
            <person name="Fulton L."/>
            <person name="Fulton R."/>
            <person name="Fronick C."/>
            <person name="O'Laughlin M."/>
            <person name="Godfrey J."/>
            <person name="Miner T."/>
            <person name="Herter B."/>
            <person name="Appelbaum E."/>
            <person name="Cordes M."/>
            <person name="Lek S."/>
            <person name="Wollam A."/>
            <person name="Pepin K.H."/>
            <person name="Palsikar V.B."/>
            <person name="Mitreva M."/>
            <person name="Wilson R.K."/>
        </authorList>
    </citation>
    <scope>NUCLEOTIDE SEQUENCE [LARGE SCALE GENOMIC DNA]</scope>
    <source>
        <strain evidence="2 3">ATCC 15930</strain>
    </source>
</reference>
<dbReference type="InterPro" id="IPR000600">
    <property type="entry name" value="ROK"/>
</dbReference>
<evidence type="ECO:0000313" key="2">
    <source>
        <dbReference type="EMBL" id="KDR50879.1"/>
    </source>
</evidence>
<dbReference type="PROSITE" id="PS01125">
    <property type="entry name" value="ROK"/>
    <property type="match status" value="1"/>
</dbReference>
<organism evidence="2 3">
    <name type="scientific">Hoylesella loescheii DSM 19665 = JCM 12249 = ATCC 15930</name>
    <dbReference type="NCBI Taxonomy" id="1122985"/>
    <lineage>
        <taxon>Bacteria</taxon>
        <taxon>Pseudomonadati</taxon>
        <taxon>Bacteroidota</taxon>
        <taxon>Bacteroidia</taxon>
        <taxon>Bacteroidales</taxon>
        <taxon>Prevotellaceae</taxon>
        <taxon>Hoylesella</taxon>
    </lineage>
</organism>
<dbReference type="SUPFAM" id="SSF53067">
    <property type="entry name" value="Actin-like ATPase domain"/>
    <property type="match status" value="1"/>
</dbReference>
<dbReference type="PANTHER" id="PTHR18964:SF149">
    <property type="entry name" value="BIFUNCTIONAL UDP-N-ACETYLGLUCOSAMINE 2-EPIMERASE_N-ACETYLMANNOSAMINE KINASE"/>
    <property type="match status" value="1"/>
</dbReference>
<accession>A0A069QFS0</accession>
<dbReference type="SUPFAM" id="SSF46785">
    <property type="entry name" value="Winged helix' DNA-binding domain"/>
    <property type="match status" value="1"/>
</dbReference>
<gene>
    <name evidence="2" type="ORF">HMPREF1991_03061</name>
</gene>
<dbReference type="InterPro" id="IPR036388">
    <property type="entry name" value="WH-like_DNA-bd_sf"/>
</dbReference>
<dbReference type="Pfam" id="PF00480">
    <property type="entry name" value="ROK"/>
    <property type="match status" value="1"/>
</dbReference>
<dbReference type="eggNOG" id="COG1522">
    <property type="taxonomic scope" value="Bacteria"/>
</dbReference>
<dbReference type="RefSeq" id="WP_018966787.1">
    <property type="nucleotide sequence ID" value="NZ_KB899211.1"/>
</dbReference>
<dbReference type="Gene3D" id="3.30.420.40">
    <property type="match status" value="2"/>
</dbReference>
<dbReference type="PANTHER" id="PTHR18964">
    <property type="entry name" value="ROK (REPRESSOR, ORF, KINASE) FAMILY"/>
    <property type="match status" value="1"/>
</dbReference>
<protein>
    <submittedName>
        <fullName evidence="2">ROK family protein</fullName>
    </submittedName>
</protein>
<dbReference type="eggNOG" id="COG1940">
    <property type="taxonomic scope" value="Bacteria"/>
</dbReference>
<proteinExistence type="inferred from homology"/>
<dbReference type="HOGENOM" id="CLU_036604_13_1_10"/>
<evidence type="ECO:0000313" key="3">
    <source>
        <dbReference type="Proteomes" id="UP000027442"/>
    </source>
</evidence>
<evidence type="ECO:0000256" key="1">
    <source>
        <dbReference type="ARBA" id="ARBA00006479"/>
    </source>
</evidence>
<dbReference type="Proteomes" id="UP000027442">
    <property type="component" value="Unassembled WGS sequence"/>
</dbReference>
<dbReference type="InterPro" id="IPR043129">
    <property type="entry name" value="ATPase_NBD"/>
</dbReference>
<name>A0A069QFS0_HOYLO</name>
<comment type="similarity">
    <text evidence="1">Belongs to the ROK (NagC/XylR) family.</text>
</comment>
<dbReference type="AlphaFoldDB" id="A0A069QFS0"/>